<keyword evidence="7" id="KW-1185">Reference proteome</keyword>
<dbReference type="Pfam" id="PF00496">
    <property type="entry name" value="SBP_bac_5"/>
    <property type="match status" value="1"/>
</dbReference>
<dbReference type="InterPro" id="IPR039424">
    <property type="entry name" value="SBP_5"/>
</dbReference>
<feature type="chain" id="PRO_5039499287" evidence="4">
    <location>
        <begin position="32"/>
        <end position="559"/>
    </location>
</feature>
<dbReference type="InterPro" id="IPR023765">
    <property type="entry name" value="SBP_5_CS"/>
</dbReference>
<dbReference type="KEGG" id="moj:D7D94_12200"/>
<dbReference type="PANTHER" id="PTHR30290">
    <property type="entry name" value="PERIPLASMIC BINDING COMPONENT OF ABC TRANSPORTER"/>
    <property type="match status" value="1"/>
</dbReference>
<gene>
    <name evidence="6" type="ORF">D7D94_12200</name>
</gene>
<dbReference type="Gene3D" id="3.10.105.10">
    <property type="entry name" value="Dipeptide-binding Protein, Domain 3"/>
    <property type="match status" value="1"/>
</dbReference>
<feature type="signal peptide" evidence="4">
    <location>
        <begin position="1"/>
        <end position="31"/>
    </location>
</feature>
<dbReference type="InterPro" id="IPR000914">
    <property type="entry name" value="SBP_5_dom"/>
</dbReference>
<dbReference type="GO" id="GO:0015833">
    <property type="term" value="P:peptide transport"/>
    <property type="evidence" value="ECO:0007669"/>
    <property type="project" value="TreeGrafter"/>
</dbReference>
<dbReference type="PROSITE" id="PS01040">
    <property type="entry name" value="SBP_BACTERIAL_5"/>
    <property type="match status" value="1"/>
</dbReference>
<evidence type="ECO:0000256" key="2">
    <source>
        <dbReference type="ARBA" id="ARBA00005695"/>
    </source>
</evidence>
<dbReference type="RefSeq" id="WP_156242888.1">
    <property type="nucleotide sequence ID" value="NZ_BAAAZL010000004.1"/>
</dbReference>
<evidence type="ECO:0000259" key="5">
    <source>
        <dbReference type="Pfam" id="PF00496"/>
    </source>
</evidence>
<dbReference type="AlphaFoldDB" id="A0A6I6E9Q6"/>
<comment type="similarity">
    <text evidence="2">Belongs to the bacterial solute-binding protein 5 family.</text>
</comment>
<protein>
    <submittedName>
        <fullName evidence="6">ABC transporter substrate-binding protein</fullName>
    </submittedName>
</protein>
<dbReference type="SUPFAM" id="SSF53850">
    <property type="entry name" value="Periplasmic binding protein-like II"/>
    <property type="match status" value="1"/>
</dbReference>
<dbReference type="Gene3D" id="3.40.190.10">
    <property type="entry name" value="Periplasmic binding protein-like II"/>
    <property type="match status" value="1"/>
</dbReference>
<dbReference type="OrthoDB" id="9764591at2"/>
<evidence type="ECO:0000256" key="3">
    <source>
        <dbReference type="ARBA" id="ARBA00022729"/>
    </source>
</evidence>
<accession>A0A6I6E9Q6</accession>
<organism evidence="6 7">
    <name type="scientific">Microbacterium oryzae</name>
    <dbReference type="NCBI Taxonomy" id="743009"/>
    <lineage>
        <taxon>Bacteria</taxon>
        <taxon>Bacillati</taxon>
        <taxon>Actinomycetota</taxon>
        <taxon>Actinomycetes</taxon>
        <taxon>Micrococcales</taxon>
        <taxon>Microbacteriaceae</taxon>
        <taxon>Microbacterium</taxon>
    </lineage>
</organism>
<dbReference type="CDD" id="cd08509">
    <property type="entry name" value="PBP2_TmCBP_oligosaccharides_like"/>
    <property type="match status" value="1"/>
</dbReference>
<dbReference type="PROSITE" id="PS51257">
    <property type="entry name" value="PROKAR_LIPOPROTEIN"/>
    <property type="match status" value="1"/>
</dbReference>
<dbReference type="GO" id="GO:1904680">
    <property type="term" value="F:peptide transmembrane transporter activity"/>
    <property type="evidence" value="ECO:0007669"/>
    <property type="project" value="TreeGrafter"/>
</dbReference>
<sequence>MISTRIRGRRLAGVLVAAAAATTLLLSGCTAGDAGDAGGDAASGPLLTIPREDMGTFSQNFNPFSPNAAPMTQQAIYESMIIYNPADGSTTPWLAESWEASDDGLSLTFHLRDGVKWSDGEPFSAKDVATTFGLQQKIVEGSFPYVSKVEAADDATVVFTFSEPFSPGLFEVGQQVIVPDHIWADQENPDKFENETPVGTGPYTEVSKFQAQSFELLPNPEYWQQDKQNLPGVRMLAFAGNDGANLAAINGDVDWAPQFMPDIQKTYVDRDPEHRHYWFPPTGAMINWQLNTTKPMFEDPQVRKALSLAVDREQVVKVGMSGYTEPADCSGLSGSYSTWKDESLLGSCDWIGHDPEKAGEMLDEAGFEAGADGKRTTPDGEPFAFKISVGSTSTDWLSVANIISQDLADIGVTATVDAPDWAAVTAAYEQGTFDTGIVWSDNAPTPYQYYRSLMSSETLKPVGEQTFSNYHRFSDPQADELLDRFSAASDETAQHEIVDQLQALYSEVAPVVPLFPGPEWGAYTDTRFTGWPTEDDPYATLATRSPTTVLVLTSLQPVD</sequence>
<dbReference type="EMBL" id="CP032550">
    <property type="protein sequence ID" value="QGU28351.1"/>
    <property type="molecule type" value="Genomic_DNA"/>
</dbReference>
<dbReference type="GO" id="GO:0043190">
    <property type="term" value="C:ATP-binding cassette (ABC) transporter complex"/>
    <property type="evidence" value="ECO:0007669"/>
    <property type="project" value="InterPro"/>
</dbReference>
<feature type="domain" description="Solute-binding protein family 5" evidence="5">
    <location>
        <begin position="91"/>
        <end position="456"/>
    </location>
</feature>
<evidence type="ECO:0000256" key="1">
    <source>
        <dbReference type="ARBA" id="ARBA00004193"/>
    </source>
</evidence>
<keyword evidence="3 4" id="KW-0732">Signal</keyword>
<evidence type="ECO:0000313" key="7">
    <source>
        <dbReference type="Proteomes" id="UP000422989"/>
    </source>
</evidence>
<name>A0A6I6E9Q6_9MICO</name>
<dbReference type="PANTHER" id="PTHR30290:SF82">
    <property type="entry name" value="ABC-TYPE DIPEPTIDE_OLIGOPEPTIDE TRANSPORT SYSTEM, PERIPLASMIC COMPONENT"/>
    <property type="match status" value="1"/>
</dbReference>
<dbReference type="Gene3D" id="3.90.76.10">
    <property type="entry name" value="Dipeptide-binding Protein, Domain 1"/>
    <property type="match status" value="1"/>
</dbReference>
<proteinExistence type="inferred from homology"/>
<dbReference type="PIRSF" id="PIRSF002741">
    <property type="entry name" value="MppA"/>
    <property type="match status" value="1"/>
</dbReference>
<dbReference type="Proteomes" id="UP000422989">
    <property type="component" value="Chromosome"/>
</dbReference>
<dbReference type="InterPro" id="IPR030678">
    <property type="entry name" value="Peptide/Ni-bd"/>
</dbReference>
<dbReference type="GO" id="GO:0042597">
    <property type="term" value="C:periplasmic space"/>
    <property type="evidence" value="ECO:0007669"/>
    <property type="project" value="UniProtKB-ARBA"/>
</dbReference>
<evidence type="ECO:0000313" key="6">
    <source>
        <dbReference type="EMBL" id="QGU28351.1"/>
    </source>
</evidence>
<comment type="subcellular location">
    <subcellularLocation>
        <location evidence="1">Cell membrane</location>
        <topology evidence="1">Lipid-anchor</topology>
    </subcellularLocation>
</comment>
<evidence type="ECO:0000256" key="4">
    <source>
        <dbReference type="SAM" id="SignalP"/>
    </source>
</evidence>
<reference evidence="6 7" key="1">
    <citation type="submission" date="2018-09" db="EMBL/GenBank/DDBJ databases">
        <title>Whole genome sequencing of Microbacterium oryzae strain MB-10T.</title>
        <authorList>
            <person name="Das S.K."/>
        </authorList>
    </citation>
    <scope>NUCLEOTIDE SEQUENCE [LARGE SCALE GENOMIC DNA]</scope>
    <source>
        <strain evidence="6 7">MB-10</strain>
    </source>
</reference>